<dbReference type="InterPro" id="IPR001060">
    <property type="entry name" value="FCH_dom"/>
</dbReference>
<dbReference type="EMBL" id="JARTCD010000022">
    <property type="protein sequence ID" value="KAJ8658856.1"/>
    <property type="molecule type" value="Genomic_DNA"/>
</dbReference>
<dbReference type="CDD" id="cd00174">
    <property type="entry name" value="SH3"/>
    <property type="match status" value="1"/>
</dbReference>
<dbReference type="PROSITE" id="PS51741">
    <property type="entry name" value="F_BAR"/>
    <property type="match status" value="1"/>
</dbReference>
<reference evidence="11 12" key="1">
    <citation type="submission" date="2023-03" db="EMBL/GenBank/DDBJ databases">
        <title>Genome sequence of Lichtheimia ornata CBS 291.66.</title>
        <authorList>
            <person name="Mohabir J.T."/>
            <person name="Shea T.P."/>
            <person name="Kurbessoian T."/>
            <person name="Berby B."/>
            <person name="Fontaine J."/>
            <person name="Livny J."/>
            <person name="Gnirke A."/>
            <person name="Stajich J.E."/>
            <person name="Cuomo C.A."/>
        </authorList>
    </citation>
    <scope>NUCLEOTIDE SEQUENCE [LARGE SCALE GENOMIC DNA]</scope>
    <source>
        <strain evidence="11">CBS 291.66</strain>
    </source>
</reference>
<evidence type="ECO:0008006" key="13">
    <source>
        <dbReference type="Google" id="ProtNLM"/>
    </source>
</evidence>
<feature type="compositionally biased region" description="Basic and acidic residues" evidence="8">
    <location>
        <begin position="556"/>
        <end position="567"/>
    </location>
</feature>
<dbReference type="SUPFAM" id="SSF50044">
    <property type="entry name" value="SH3-domain"/>
    <property type="match status" value="1"/>
</dbReference>
<keyword evidence="5" id="KW-0206">Cytoskeleton</keyword>
<dbReference type="Pfam" id="PF00018">
    <property type="entry name" value="SH3_1"/>
    <property type="match status" value="1"/>
</dbReference>
<evidence type="ECO:0000256" key="8">
    <source>
        <dbReference type="SAM" id="MobiDB-lite"/>
    </source>
</evidence>
<dbReference type="GO" id="GO:0009898">
    <property type="term" value="C:cytoplasmic side of plasma membrane"/>
    <property type="evidence" value="ECO:0007669"/>
    <property type="project" value="TreeGrafter"/>
</dbReference>
<dbReference type="PANTHER" id="PTHR23065">
    <property type="entry name" value="PROLINE-SERINE-THREONINE PHOSPHATASE INTERACTING PROTEIN 1"/>
    <property type="match status" value="1"/>
</dbReference>
<feature type="region of interest" description="Disordered" evidence="8">
    <location>
        <begin position="288"/>
        <end position="311"/>
    </location>
</feature>
<dbReference type="AlphaFoldDB" id="A0AAD7V741"/>
<dbReference type="Gene3D" id="1.20.1270.60">
    <property type="entry name" value="Arfaptin homology (AH) domain/BAR domain"/>
    <property type="match status" value="1"/>
</dbReference>
<evidence type="ECO:0000256" key="4">
    <source>
        <dbReference type="ARBA" id="ARBA00022553"/>
    </source>
</evidence>
<evidence type="ECO:0000313" key="12">
    <source>
        <dbReference type="Proteomes" id="UP001234581"/>
    </source>
</evidence>
<keyword evidence="4" id="KW-0597">Phosphoprotein</keyword>
<protein>
    <recommendedName>
        <fullName evidence="13">Cell division control protein</fullName>
    </recommendedName>
</protein>
<evidence type="ECO:0000259" key="9">
    <source>
        <dbReference type="PROSITE" id="PS50002"/>
    </source>
</evidence>
<dbReference type="GeneID" id="83212996"/>
<feature type="compositionally biased region" description="Polar residues" evidence="8">
    <location>
        <begin position="335"/>
        <end position="347"/>
    </location>
</feature>
<feature type="region of interest" description="Disordered" evidence="8">
    <location>
        <begin position="335"/>
        <end position="459"/>
    </location>
</feature>
<evidence type="ECO:0000256" key="1">
    <source>
        <dbReference type="ARBA" id="ARBA00004245"/>
    </source>
</evidence>
<evidence type="ECO:0000256" key="6">
    <source>
        <dbReference type="PROSITE-ProRule" id="PRU00192"/>
    </source>
</evidence>
<evidence type="ECO:0000256" key="2">
    <source>
        <dbReference type="ARBA" id="ARBA00022443"/>
    </source>
</evidence>
<dbReference type="RefSeq" id="XP_058343769.1">
    <property type="nucleotide sequence ID" value="XM_058485622.1"/>
</dbReference>
<dbReference type="Proteomes" id="UP001234581">
    <property type="component" value="Unassembled WGS sequence"/>
</dbReference>
<dbReference type="InterPro" id="IPR031160">
    <property type="entry name" value="F_BAR_dom"/>
</dbReference>
<dbReference type="Pfam" id="PF00611">
    <property type="entry name" value="FCH"/>
    <property type="match status" value="1"/>
</dbReference>
<evidence type="ECO:0000256" key="5">
    <source>
        <dbReference type="ARBA" id="ARBA00023212"/>
    </source>
</evidence>
<comment type="caution">
    <text evidence="11">The sequence shown here is derived from an EMBL/GenBank/DDBJ whole genome shotgun (WGS) entry which is preliminary data.</text>
</comment>
<evidence type="ECO:0000259" key="10">
    <source>
        <dbReference type="PROSITE" id="PS51741"/>
    </source>
</evidence>
<dbReference type="InterPro" id="IPR027267">
    <property type="entry name" value="AH/BAR_dom_sf"/>
</dbReference>
<dbReference type="GO" id="GO:0030036">
    <property type="term" value="P:actin cytoskeleton organization"/>
    <property type="evidence" value="ECO:0007669"/>
    <property type="project" value="UniProtKB-ARBA"/>
</dbReference>
<feature type="compositionally biased region" description="Polar residues" evidence="8">
    <location>
        <begin position="583"/>
        <end position="617"/>
    </location>
</feature>
<dbReference type="PANTHER" id="PTHR23065:SF7">
    <property type="entry name" value="NOSTRIN, ISOFORM H"/>
    <property type="match status" value="1"/>
</dbReference>
<evidence type="ECO:0000256" key="7">
    <source>
        <dbReference type="PROSITE-ProRule" id="PRU01077"/>
    </source>
</evidence>
<dbReference type="SMART" id="SM00326">
    <property type="entry name" value="SH3"/>
    <property type="match status" value="1"/>
</dbReference>
<evidence type="ECO:0000256" key="3">
    <source>
        <dbReference type="ARBA" id="ARBA00022490"/>
    </source>
</evidence>
<keyword evidence="12" id="KW-1185">Reference proteome</keyword>
<dbReference type="GO" id="GO:0005543">
    <property type="term" value="F:phospholipid binding"/>
    <property type="evidence" value="ECO:0007669"/>
    <property type="project" value="TreeGrafter"/>
</dbReference>
<organism evidence="11 12">
    <name type="scientific">Lichtheimia ornata</name>
    <dbReference type="NCBI Taxonomy" id="688661"/>
    <lineage>
        <taxon>Eukaryota</taxon>
        <taxon>Fungi</taxon>
        <taxon>Fungi incertae sedis</taxon>
        <taxon>Mucoromycota</taxon>
        <taxon>Mucoromycotina</taxon>
        <taxon>Mucoromycetes</taxon>
        <taxon>Mucorales</taxon>
        <taxon>Lichtheimiaceae</taxon>
        <taxon>Lichtheimia</taxon>
    </lineage>
</organism>
<keyword evidence="3" id="KW-0963">Cytoplasm</keyword>
<name>A0AAD7V741_9FUNG</name>
<dbReference type="InterPro" id="IPR001452">
    <property type="entry name" value="SH3_domain"/>
</dbReference>
<feature type="region of interest" description="Disordered" evidence="8">
    <location>
        <begin position="526"/>
        <end position="617"/>
    </location>
</feature>
<dbReference type="SUPFAM" id="SSF103657">
    <property type="entry name" value="BAR/IMD domain-like"/>
    <property type="match status" value="1"/>
</dbReference>
<dbReference type="Gene3D" id="2.30.30.40">
    <property type="entry name" value="SH3 Domains"/>
    <property type="match status" value="1"/>
</dbReference>
<feature type="compositionally biased region" description="Pro residues" evidence="8">
    <location>
        <begin position="389"/>
        <end position="402"/>
    </location>
</feature>
<dbReference type="SMART" id="SM00055">
    <property type="entry name" value="FCH"/>
    <property type="match status" value="1"/>
</dbReference>
<sequence>MAVPPLLPYNAMPLSGSHINDHLRISDHFWSNDNTALDIILDRLLKSKRTCETMLKVFEKRAQIEQEYGERLLKLSQIQLLDGEGADSTFGELLESVPTATEATARAHIDLAQQIHHLLEVPLAGFIKDQKAVRKATMAEIDKIQNLRYMHMDNVKRARNNYLSVCANLEEMKKHGVDPDCEEMIQMRQKAMSVEQEYKLSLGILETVTKSWVEEWRTSCDVFQELEERKHNYLGGTLNSYANMISNVYTTDDQSCDRIRAAYDNLDSLADIEAFIRIKGTGMSIPETPKYTSFEETEDKPKPTIQMMPRTIREINIPVEDEELRSVNDQLNKLPSIRTSAENNDATSPPPKGSSIKRATSTTMSPPEKEEAPTTAEPTPTHDVVSPLEPSPTKEPPPPPPSDTALSNEKTLSKETPDPPQIFKEKLLQKALPSLPAEKTAPMDNNNNADIPKAQHRLSYGTYAHGDKSVHRMSQAGTPRIVIPEQQPYADVSYIPHVSSNAPPPASQLQPTAELEKRISIVNTSTPSIDFEDSEDNKRKEKKKQKNYSMFPFLKKKQDQNGDERTRFSLSNLRGGQKKEQLKSATSSPIRSRQTSPQSPFFPSNHQHTPSPIDNTNGRFNTMPAKYPSMNNDRASVLEYVQAQWSYDAKIESEMTFSKNDVLAVFEKKRDGWWDAQIVHSDNDSNINARGLVPGNFMASL</sequence>
<dbReference type="InterPro" id="IPR036028">
    <property type="entry name" value="SH3-like_dom_sf"/>
</dbReference>
<comment type="subcellular location">
    <subcellularLocation>
        <location evidence="1">Cytoplasm</location>
        <location evidence="1">Cytoskeleton</location>
    </subcellularLocation>
</comment>
<keyword evidence="2 6" id="KW-0728">SH3 domain</keyword>
<accession>A0AAD7V741</accession>
<dbReference type="PROSITE" id="PS50002">
    <property type="entry name" value="SH3"/>
    <property type="match status" value="1"/>
</dbReference>
<feature type="domain" description="SH3" evidence="9">
    <location>
        <begin position="636"/>
        <end position="701"/>
    </location>
</feature>
<evidence type="ECO:0000313" key="11">
    <source>
        <dbReference type="EMBL" id="KAJ8658856.1"/>
    </source>
</evidence>
<feature type="compositionally biased region" description="Basic and acidic residues" evidence="8">
    <location>
        <begin position="411"/>
        <end position="428"/>
    </location>
</feature>
<gene>
    <name evidence="11" type="ORF">O0I10_005584</name>
</gene>
<feature type="domain" description="F-BAR" evidence="10">
    <location>
        <begin position="23"/>
        <end position="271"/>
    </location>
</feature>
<keyword evidence="7" id="KW-0175">Coiled coil</keyword>
<proteinExistence type="predicted"/>
<dbReference type="GO" id="GO:0120104">
    <property type="term" value="C:mitotic actomyosin contractile ring, proximal layer"/>
    <property type="evidence" value="ECO:0007669"/>
    <property type="project" value="TreeGrafter"/>
</dbReference>